<dbReference type="EMBL" id="JACHLK010000016">
    <property type="protein sequence ID" value="MBB6563125.1"/>
    <property type="molecule type" value="Genomic_DNA"/>
</dbReference>
<keyword evidence="1" id="KW-0812">Transmembrane</keyword>
<evidence type="ECO:0000313" key="2">
    <source>
        <dbReference type="EMBL" id="MBB6563125.1"/>
    </source>
</evidence>
<protein>
    <recommendedName>
        <fullName evidence="4">Peptidase MA superfamily protein</fullName>
    </recommendedName>
</protein>
<evidence type="ECO:0000313" key="3">
    <source>
        <dbReference type="Proteomes" id="UP000575083"/>
    </source>
</evidence>
<accession>A0A7X0PJK2</accession>
<dbReference type="AlphaFoldDB" id="A0A7X0PJK2"/>
<sequence length="404" mass="44372">MPPALAIFLSILAALVLLNTWATRRVLRSAEFGNRKALMVMGIWILPFLGAFMARYQFAPPVDSAPAPDSLPGHDGEQPPAPEVLRIAGLPPFELLDHLSAPADLPRMDWQALGAWAGQAESPATATEAIEQGRRAWLLHLRDTIGPHMHLHEGQDVLILSPLEPSVVQAMAGYVGKTRQRIARVLDGVARFQPGEKSVLLVLESEELYYHYVGQFYPDGGEFAFSGGMFIHDGCPHFVVVQADLSAIEPVIAHELTHSALSYLRLPTWLDEGLAVNTEHRIAGAGRPAQSAQAMHQRHQAFWNAERMQEFWSGDSFQRTDEGNQLSYDLARIAVAQLASDWPAFSRFATSARRSDAGAEAASSALGIDLGAYVGTLVQSSEDWTPRPHTWSTQRAQQAAHLHF</sequence>
<feature type="transmembrane region" description="Helical" evidence="1">
    <location>
        <begin position="38"/>
        <end position="56"/>
    </location>
</feature>
<keyword evidence="1" id="KW-0472">Membrane</keyword>
<organism evidence="2 3">
    <name type="scientific">Acidovorax soli</name>
    <dbReference type="NCBI Taxonomy" id="592050"/>
    <lineage>
        <taxon>Bacteria</taxon>
        <taxon>Pseudomonadati</taxon>
        <taxon>Pseudomonadota</taxon>
        <taxon>Betaproteobacteria</taxon>
        <taxon>Burkholderiales</taxon>
        <taxon>Comamonadaceae</taxon>
        <taxon>Acidovorax</taxon>
    </lineage>
</organism>
<keyword evidence="1" id="KW-1133">Transmembrane helix</keyword>
<dbReference type="RefSeq" id="WP_184863809.1">
    <property type="nucleotide sequence ID" value="NZ_JACHLK010000016.1"/>
</dbReference>
<gene>
    <name evidence="2" type="ORF">HNP48_005842</name>
</gene>
<dbReference type="Proteomes" id="UP000575083">
    <property type="component" value="Unassembled WGS sequence"/>
</dbReference>
<reference evidence="2 3" key="1">
    <citation type="submission" date="2020-08" db="EMBL/GenBank/DDBJ databases">
        <title>Functional genomics of gut bacteria from endangered species of beetles.</title>
        <authorList>
            <person name="Carlos-Shanley C."/>
        </authorList>
    </citation>
    <scope>NUCLEOTIDE SEQUENCE [LARGE SCALE GENOMIC DNA]</scope>
    <source>
        <strain evidence="2 3">S00198</strain>
    </source>
</reference>
<evidence type="ECO:0008006" key="4">
    <source>
        <dbReference type="Google" id="ProtNLM"/>
    </source>
</evidence>
<evidence type="ECO:0000256" key="1">
    <source>
        <dbReference type="SAM" id="Phobius"/>
    </source>
</evidence>
<name>A0A7X0PJK2_9BURK</name>
<proteinExistence type="predicted"/>
<keyword evidence="3" id="KW-1185">Reference proteome</keyword>
<comment type="caution">
    <text evidence="2">The sequence shown here is derived from an EMBL/GenBank/DDBJ whole genome shotgun (WGS) entry which is preliminary data.</text>
</comment>